<dbReference type="AlphaFoldDB" id="A0AAP5UAN7"/>
<protein>
    <submittedName>
        <fullName evidence="3">Helix-turn-helix transcriptional regulator</fullName>
    </submittedName>
</protein>
<proteinExistence type="predicted"/>
<name>A0AAP5UAN7_9LACT</name>
<dbReference type="Proteomes" id="UP001250218">
    <property type="component" value="Unassembled WGS sequence"/>
</dbReference>
<evidence type="ECO:0000313" key="3">
    <source>
        <dbReference type="EMBL" id="MDT2944979.1"/>
    </source>
</evidence>
<feature type="domain" description="HTH cro/C1-type" evidence="2">
    <location>
        <begin position="12"/>
        <end position="65"/>
    </location>
</feature>
<accession>A0AAP5UAN7</accession>
<keyword evidence="1" id="KW-0175">Coiled coil</keyword>
<evidence type="ECO:0000256" key="1">
    <source>
        <dbReference type="SAM" id="Coils"/>
    </source>
</evidence>
<dbReference type="EMBL" id="JARQDL010000002">
    <property type="protein sequence ID" value="MDT2944979.1"/>
    <property type="molecule type" value="Genomic_DNA"/>
</dbReference>
<dbReference type="Pfam" id="PF01381">
    <property type="entry name" value="HTH_3"/>
    <property type="match status" value="1"/>
</dbReference>
<evidence type="ECO:0000259" key="2">
    <source>
        <dbReference type="PROSITE" id="PS50943"/>
    </source>
</evidence>
<dbReference type="PROSITE" id="PS50943">
    <property type="entry name" value="HTH_CROC1"/>
    <property type="match status" value="1"/>
</dbReference>
<dbReference type="SMART" id="SM00530">
    <property type="entry name" value="HTH_XRE"/>
    <property type="match status" value="1"/>
</dbReference>
<organism evidence="3 4">
    <name type="scientific">Lactococcus lactis</name>
    <dbReference type="NCBI Taxonomy" id="1358"/>
    <lineage>
        <taxon>Bacteria</taxon>
        <taxon>Bacillati</taxon>
        <taxon>Bacillota</taxon>
        <taxon>Bacilli</taxon>
        <taxon>Lactobacillales</taxon>
        <taxon>Streptococcaceae</taxon>
        <taxon>Lactococcus</taxon>
    </lineage>
</organism>
<comment type="caution">
    <text evidence="3">The sequence shown here is derived from an EMBL/GenBank/DDBJ whole genome shotgun (WGS) entry which is preliminary data.</text>
</comment>
<dbReference type="CDD" id="cd00093">
    <property type="entry name" value="HTH_XRE"/>
    <property type="match status" value="1"/>
</dbReference>
<dbReference type="RefSeq" id="WP_311802816.1">
    <property type="nucleotide sequence ID" value="NZ_JARQCI010000003.1"/>
</dbReference>
<dbReference type="InterPro" id="IPR010982">
    <property type="entry name" value="Lambda_DNA-bd_dom_sf"/>
</dbReference>
<dbReference type="GO" id="GO:0003677">
    <property type="term" value="F:DNA binding"/>
    <property type="evidence" value="ECO:0007669"/>
    <property type="project" value="InterPro"/>
</dbReference>
<sequence>MEHEYLFVYSRLKLLIKDAHKSFNQVERELGYPRNTLKNYKYKKKPSVGRVFELANYFNVSIEFLLGIEEKDNKNSLAYRLEKLNREKKELEILILEGQKE</sequence>
<evidence type="ECO:0000313" key="4">
    <source>
        <dbReference type="Proteomes" id="UP001250218"/>
    </source>
</evidence>
<dbReference type="SUPFAM" id="SSF47413">
    <property type="entry name" value="lambda repressor-like DNA-binding domains"/>
    <property type="match status" value="1"/>
</dbReference>
<reference evidence="3" key="1">
    <citation type="submission" date="2023-03" db="EMBL/GenBank/DDBJ databases">
        <authorList>
            <person name="Shen W."/>
            <person name="Cai J."/>
        </authorList>
    </citation>
    <scope>NUCLEOTIDE SEQUENCE</scope>
    <source>
        <strain evidence="3">Y37</strain>
    </source>
</reference>
<dbReference type="Gene3D" id="1.10.260.40">
    <property type="entry name" value="lambda repressor-like DNA-binding domains"/>
    <property type="match status" value="1"/>
</dbReference>
<feature type="coiled-coil region" evidence="1">
    <location>
        <begin position="74"/>
        <end position="101"/>
    </location>
</feature>
<gene>
    <name evidence="3" type="ORF">P7I04_02875</name>
</gene>
<dbReference type="InterPro" id="IPR001387">
    <property type="entry name" value="Cro/C1-type_HTH"/>
</dbReference>